<keyword evidence="3" id="KW-1003">Cell membrane</keyword>
<reference evidence="9 10" key="1">
    <citation type="submission" date="2018-01" db="EMBL/GenBank/DDBJ databases">
        <title>Metagenomic assembled genomes from two thermal pools in the Uzon Caldera, Kamchatka, Russia.</title>
        <authorList>
            <person name="Wilkins L."/>
            <person name="Ettinger C."/>
        </authorList>
    </citation>
    <scope>NUCLEOTIDE SEQUENCE [LARGE SCALE GENOMIC DNA]</scope>
    <source>
        <strain evidence="9">ARK-10</strain>
    </source>
</reference>
<dbReference type="Gene3D" id="1.10.3720.10">
    <property type="entry name" value="MetI-like"/>
    <property type="match status" value="1"/>
</dbReference>
<keyword evidence="5 7" id="KW-1133">Transmembrane helix</keyword>
<evidence type="ECO:0000256" key="2">
    <source>
        <dbReference type="ARBA" id="ARBA00022448"/>
    </source>
</evidence>
<sequence length="285" mass="32642">MRSGKYMPFVFLSPFLVLFALFYVAPLIYGFYISLFHKYGLRPPTFVGMENYVKAFTDSGFLSSILTMSEFFLIQGSIMIGLALLFALYIDNEQNHFRGFFRLVYYIPFAIPTVISGILWGFMYSKSLSPFQSIFGLVGLHPNFLSSGSLFWSIMNIVTWEWIGYNMIILYSGLQSIPRELYESAKIDGARNFDIIRYIKLPLIVPSLILAIVFTVIGTFQIFNEPYVLQSMTYVSTHFTPNLYIYTTAFSYGNFNFAAAMAIVLALVTFAISMIFMRFAGFKEE</sequence>
<evidence type="ECO:0000313" key="10">
    <source>
        <dbReference type="Proteomes" id="UP000236910"/>
    </source>
</evidence>
<dbReference type="PANTHER" id="PTHR43227">
    <property type="entry name" value="BLL4140 PROTEIN"/>
    <property type="match status" value="1"/>
</dbReference>
<dbReference type="AlphaFoldDB" id="A0A2J6X8Y3"/>
<feature type="transmembrane region" description="Helical" evidence="7">
    <location>
        <begin position="71"/>
        <end position="91"/>
    </location>
</feature>
<dbReference type="Proteomes" id="UP000236910">
    <property type="component" value="Unassembled WGS sequence"/>
</dbReference>
<dbReference type="Pfam" id="PF00528">
    <property type="entry name" value="BPD_transp_1"/>
    <property type="match status" value="1"/>
</dbReference>
<dbReference type="GO" id="GO:0005886">
    <property type="term" value="C:plasma membrane"/>
    <property type="evidence" value="ECO:0007669"/>
    <property type="project" value="UniProtKB-SubCell"/>
</dbReference>
<dbReference type="EMBL" id="PNIX01000069">
    <property type="protein sequence ID" value="PMP83771.1"/>
    <property type="molecule type" value="Genomic_DNA"/>
</dbReference>
<evidence type="ECO:0000256" key="6">
    <source>
        <dbReference type="ARBA" id="ARBA00023136"/>
    </source>
</evidence>
<evidence type="ECO:0000256" key="5">
    <source>
        <dbReference type="ARBA" id="ARBA00022989"/>
    </source>
</evidence>
<evidence type="ECO:0000256" key="1">
    <source>
        <dbReference type="ARBA" id="ARBA00004651"/>
    </source>
</evidence>
<dbReference type="GO" id="GO:0055085">
    <property type="term" value="P:transmembrane transport"/>
    <property type="evidence" value="ECO:0007669"/>
    <property type="project" value="InterPro"/>
</dbReference>
<evidence type="ECO:0000256" key="7">
    <source>
        <dbReference type="RuleBase" id="RU363032"/>
    </source>
</evidence>
<keyword evidence="6 7" id="KW-0472">Membrane</keyword>
<feature type="transmembrane region" description="Helical" evidence="7">
    <location>
        <begin position="103"/>
        <end position="123"/>
    </location>
</feature>
<organism evidence="9 10">
    <name type="scientific">Caldisericum exile</name>
    <dbReference type="NCBI Taxonomy" id="693075"/>
    <lineage>
        <taxon>Bacteria</taxon>
        <taxon>Pseudomonadati</taxon>
        <taxon>Caldisericota/Cryosericota group</taxon>
        <taxon>Caldisericota</taxon>
        <taxon>Caldisericia</taxon>
        <taxon>Caldisericales</taxon>
        <taxon>Caldisericaceae</taxon>
        <taxon>Caldisericum</taxon>
    </lineage>
</organism>
<accession>A0A2J6X8Y3</accession>
<dbReference type="CDD" id="cd06261">
    <property type="entry name" value="TM_PBP2"/>
    <property type="match status" value="1"/>
</dbReference>
<feature type="transmembrane region" description="Helical" evidence="7">
    <location>
        <begin position="243"/>
        <end position="276"/>
    </location>
</feature>
<keyword evidence="2 7" id="KW-0813">Transport</keyword>
<feature type="transmembrane region" description="Helical" evidence="7">
    <location>
        <begin position="201"/>
        <end position="223"/>
    </location>
</feature>
<name>A0A2J6X8Y3_9BACT</name>
<feature type="transmembrane region" description="Helical" evidence="7">
    <location>
        <begin position="9"/>
        <end position="32"/>
    </location>
</feature>
<feature type="transmembrane region" description="Helical" evidence="7">
    <location>
        <begin position="150"/>
        <end position="171"/>
    </location>
</feature>
<evidence type="ECO:0000256" key="4">
    <source>
        <dbReference type="ARBA" id="ARBA00022692"/>
    </source>
</evidence>
<feature type="domain" description="ABC transmembrane type-1" evidence="8">
    <location>
        <begin position="61"/>
        <end position="276"/>
    </location>
</feature>
<evidence type="ECO:0000313" key="9">
    <source>
        <dbReference type="EMBL" id="PMP83771.1"/>
    </source>
</evidence>
<dbReference type="InterPro" id="IPR000515">
    <property type="entry name" value="MetI-like"/>
</dbReference>
<gene>
    <name evidence="9" type="ORF">C0175_01175</name>
</gene>
<comment type="caution">
    <text evidence="9">The sequence shown here is derived from an EMBL/GenBank/DDBJ whole genome shotgun (WGS) entry which is preliminary data.</text>
</comment>
<dbReference type="InterPro" id="IPR050809">
    <property type="entry name" value="UgpAE/MalFG_permease"/>
</dbReference>
<evidence type="ECO:0000259" key="8">
    <source>
        <dbReference type="PROSITE" id="PS50928"/>
    </source>
</evidence>
<dbReference type="PANTHER" id="PTHR43227:SF8">
    <property type="entry name" value="DIACETYLCHITOBIOSE UPTAKE SYSTEM PERMEASE PROTEIN DASB"/>
    <property type="match status" value="1"/>
</dbReference>
<comment type="similarity">
    <text evidence="7">Belongs to the binding-protein-dependent transport system permease family.</text>
</comment>
<comment type="subcellular location">
    <subcellularLocation>
        <location evidence="1 7">Cell membrane</location>
        <topology evidence="1 7">Multi-pass membrane protein</topology>
    </subcellularLocation>
</comment>
<dbReference type="InterPro" id="IPR035906">
    <property type="entry name" value="MetI-like_sf"/>
</dbReference>
<dbReference type="SUPFAM" id="SSF161098">
    <property type="entry name" value="MetI-like"/>
    <property type="match status" value="1"/>
</dbReference>
<proteinExistence type="inferred from homology"/>
<dbReference type="PROSITE" id="PS50928">
    <property type="entry name" value="ABC_TM1"/>
    <property type="match status" value="1"/>
</dbReference>
<protein>
    <submittedName>
        <fullName evidence="9">ABC transporter permease</fullName>
    </submittedName>
</protein>
<keyword evidence="4 7" id="KW-0812">Transmembrane</keyword>
<evidence type="ECO:0000256" key="3">
    <source>
        <dbReference type="ARBA" id="ARBA00022475"/>
    </source>
</evidence>